<dbReference type="Pfam" id="PF02771">
    <property type="entry name" value="Acyl-CoA_dh_N"/>
    <property type="match status" value="1"/>
</dbReference>
<dbReference type="Proteomes" id="UP000266302">
    <property type="component" value="Unassembled WGS sequence"/>
</dbReference>
<evidence type="ECO:0000259" key="6">
    <source>
        <dbReference type="Pfam" id="PF02771"/>
    </source>
</evidence>
<dbReference type="PIRSF" id="PIRSF016578">
    <property type="entry name" value="HsaA"/>
    <property type="match status" value="1"/>
</dbReference>
<accession>A0A398CIT2</accession>
<dbReference type="InterPro" id="IPR009100">
    <property type="entry name" value="AcylCoA_DH/oxidase_NM_dom_sf"/>
</dbReference>
<evidence type="ECO:0000313" key="7">
    <source>
        <dbReference type="EMBL" id="RID98803.1"/>
    </source>
</evidence>
<dbReference type="InterPro" id="IPR009075">
    <property type="entry name" value="AcylCo_DH/oxidase_C"/>
</dbReference>
<sequence length="390" mass="41507">MRMSSTTAESPPAFAASAAATAAVAAEHADAVDRAGQLPHHALDSLRAEGLLGLLVPHRYGGPGLSLREVTNVCRRLAEACGSTGLIFAMHQSQAAVAIGHAQDSAWHHHLLEHMAREQCLIASATTEGATGGAIRHSACFLDAREDGLHLDKFGSVISYAHAADIFLISARRSPEAAASDQQLVASLREQTTLASATTWNPIGMRGACTQRFDLHAHCSQEQVFPDLFAHAMSQTLLPTSHILLGAVWLGIASSALARARAFLRARNRAGVPLNPIANLRLAEGEALVQQMRAMIAANLALYEGASCSASATDRMVSYNTLKVGASELVVRITDVALRICGIQGYMEEGEFYLSRHIRDAHSAMVMVNDDRILGSLSSVVLGVPITRNV</sequence>
<dbReference type="Gene3D" id="1.20.140.10">
    <property type="entry name" value="Butyryl-CoA Dehydrogenase, subunit A, domain 3"/>
    <property type="match status" value="1"/>
</dbReference>
<evidence type="ECO:0000256" key="2">
    <source>
        <dbReference type="ARBA" id="ARBA00009347"/>
    </source>
</evidence>
<dbReference type="EMBL" id="QXJC01000003">
    <property type="protein sequence ID" value="RID98803.1"/>
    <property type="molecule type" value="Genomic_DNA"/>
</dbReference>
<keyword evidence="8" id="KW-1185">Reference proteome</keyword>
<comment type="caution">
    <text evidence="7">The sequence shown here is derived from an EMBL/GenBank/DDBJ whole genome shotgun (WGS) entry which is preliminary data.</text>
</comment>
<dbReference type="SUPFAM" id="SSF47203">
    <property type="entry name" value="Acyl-CoA dehydrogenase C-terminal domain-like"/>
    <property type="match status" value="1"/>
</dbReference>
<dbReference type="Pfam" id="PF00441">
    <property type="entry name" value="Acyl-CoA_dh_1"/>
    <property type="match status" value="1"/>
</dbReference>
<reference evidence="7 8" key="1">
    <citation type="submission" date="2018-09" db="EMBL/GenBank/DDBJ databases">
        <title>Draft genome of Simplicispira sp. NY-02.</title>
        <authorList>
            <person name="Im W.T."/>
        </authorList>
    </citation>
    <scope>NUCLEOTIDE SEQUENCE [LARGE SCALE GENOMIC DNA]</scope>
    <source>
        <strain evidence="7 8">NY-02</strain>
    </source>
</reference>
<dbReference type="OrthoDB" id="2986495at2"/>
<evidence type="ECO:0000259" key="5">
    <source>
        <dbReference type="Pfam" id="PF00441"/>
    </source>
</evidence>
<evidence type="ECO:0000256" key="1">
    <source>
        <dbReference type="ARBA" id="ARBA00001974"/>
    </source>
</evidence>
<comment type="cofactor">
    <cofactor evidence="1">
        <name>FAD</name>
        <dbReference type="ChEBI" id="CHEBI:57692"/>
    </cofactor>
</comment>
<dbReference type="InterPro" id="IPR037069">
    <property type="entry name" value="AcylCoA_DH/ox_N_sf"/>
</dbReference>
<feature type="domain" description="Acyl-CoA dehydrogenase/oxidase C-terminal" evidence="5">
    <location>
        <begin position="238"/>
        <end position="364"/>
    </location>
</feature>
<dbReference type="InterPro" id="IPR013786">
    <property type="entry name" value="AcylCoA_DH/ox_N"/>
</dbReference>
<proteinExistence type="inferred from homology"/>
<name>A0A398CIT2_9BURK</name>
<dbReference type="Gene3D" id="1.10.540.10">
    <property type="entry name" value="Acyl-CoA dehydrogenase/oxidase, N-terminal domain"/>
    <property type="match status" value="1"/>
</dbReference>
<comment type="similarity">
    <text evidence="2">Belongs to the acyl-CoA dehydrogenase family.</text>
</comment>
<keyword evidence="4" id="KW-0274">FAD</keyword>
<dbReference type="PANTHER" id="PTHR43884">
    <property type="entry name" value="ACYL-COA DEHYDROGENASE"/>
    <property type="match status" value="1"/>
</dbReference>
<organism evidence="7 8">
    <name type="scientific">Simplicispira hankyongi</name>
    <dbReference type="NCBI Taxonomy" id="2315688"/>
    <lineage>
        <taxon>Bacteria</taxon>
        <taxon>Pseudomonadati</taxon>
        <taxon>Pseudomonadota</taxon>
        <taxon>Betaproteobacteria</taxon>
        <taxon>Burkholderiales</taxon>
        <taxon>Comamonadaceae</taxon>
        <taxon>Simplicispira</taxon>
    </lineage>
</organism>
<evidence type="ECO:0000256" key="3">
    <source>
        <dbReference type="ARBA" id="ARBA00022630"/>
    </source>
</evidence>
<protein>
    <submittedName>
        <fullName evidence="7">Acyl-CoA dehydrogenase</fullName>
    </submittedName>
</protein>
<dbReference type="GO" id="GO:0003995">
    <property type="term" value="F:acyl-CoA dehydrogenase activity"/>
    <property type="evidence" value="ECO:0007669"/>
    <property type="project" value="TreeGrafter"/>
</dbReference>
<keyword evidence="3" id="KW-0285">Flavoprotein</keyword>
<feature type="domain" description="Acyl-CoA dehydrogenase/oxidase N-terminal" evidence="6">
    <location>
        <begin position="22"/>
        <end position="117"/>
    </location>
</feature>
<dbReference type="SUPFAM" id="SSF56645">
    <property type="entry name" value="Acyl-CoA dehydrogenase NM domain-like"/>
    <property type="match status" value="1"/>
</dbReference>
<evidence type="ECO:0000256" key="4">
    <source>
        <dbReference type="ARBA" id="ARBA00022827"/>
    </source>
</evidence>
<dbReference type="GO" id="GO:0050660">
    <property type="term" value="F:flavin adenine dinucleotide binding"/>
    <property type="evidence" value="ECO:0007669"/>
    <property type="project" value="InterPro"/>
</dbReference>
<dbReference type="AlphaFoldDB" id="A0A398CIT2"/>
<dbReference type="InterPro" id="IPR036250">
    <property type="entry name" value="AcylCo_DH-like_C"/>
</dbReference>
<gene>
    <name evidence="7" type="ORF">D3F03_08455</name>
</gene>
<evidence type="ECO:0000313" key="8">
    <source>
        <dbReference type="Proteomes" id="UP000266302"/>
    </source>
</evidence>
<dbReference type="PANTHER" id="PTHR43884:SF12">
    <property type="entry name" value="ISOVALERYL-COA DEHYDROGENASE, MITOCHONDRIAL-RELATED"/>
    <property type="match status" value="1"/>
</dbReference>